<dbReference type="InterPro" id="IPR003731">
    <property type="entry name" value="Di-Nase_FeMo-co_biosynth"/>
</dbReference>
<feature type="domain" description="Dinitrogenase iron-molybdenum cofactor biosynthesis" evidence="1">
    <location>
        <begin position="18"/>
        <end position="107"/>
    </location>
</feature>
<comment type="caution">
    <text evidence="3">The sequence shown here is derived from an EMBL/GenBank/DDBJ whole genome shotgun (WGS) entry which is preliminary data.</text>
</comment>
<name>A0A2K2U314_9ACTN</name>
<organism evidence="3 4">
    <name type="scientific">Rubneribacter badeniensis</name>
    <dbReference type="NCBI Taxonomy" id="2070688"/>
    <lineage>
        <taxon>Bacteria</taxon>
        <taxon>Bacillati</taxon>
        <taxon>Actinomycetota</taxon>
        <taxon>Coriobacteriia</taxon>
        <taxon>Eggerthellales</taxon>
        <taxon>Eggerthellaceae</taxon>
        <taxon>Rubneribacter</taxon>
    </lineage>
</organism>
<reference evidence="2" key="2">
    <citation type="journal article" date="2021" name="PeerJ">
        <title>Extensive microbial diversity within the chicken gut microbiome revealed by metagenomics and culture.</title>
        <authorList>
            <person name="Gilroy R."/>
            <person name="Ravi A."/>
            <person name="Getino M."/>
            <person name="Pursley I."/>
            <person name="Horton D.L."/>
            <person name="Alikhan N.F."/>
            <person name="Baker D."/>
            <person name="Gharbi K."/>
            <person name="Hall N."/>
            <person name="Watson M."/>
            <person name="Adriaenssens E.M."/>
            <person name="Foster-Nyarko E."/>
            <person name="Jarju S."/>
            <person name="Secka A."/>
            <person name="Antonio M."/>
            <person name="Oren A."/>
            <person name="Chaudhuri R.R."/>
            <person name="La Ragione R."/>
            <person name="Hildebrand F."/>
            <person name="Pallen M.J."/>
        </authorList>
    </citation>
    <scope>NUCLEOTIDE SEQUENCE</scope>
    <source>
        <strain evidence="2">USAMLcec12-2067</strain>
    </source>
</reference>
<dbReference type="AlphaFoldDB" id="A0A2K2U314"/>
<evidence type="ECO:0000313" key="3">
    <source>
        <dbReference type="EMBL" id="PNV64654.1"/>
    </source>
</evidence>
<dbReference type="PANTHER" id="PTHR33937">
    <property type="entry name" value="IRON-MOLYBDENUM PROTEIN-RELATED-RELATED"/>
    <property type="match status" value="1"/>
</dbReference>
<dbReference type="Pfam" id="PF02579">
    <property type="entry name" value="Nitro_FeMo-Co"/>
    <property type="match status" value="1"/>
</dbReference>
<evidence type="ECO:0000259" key="1">
    <source>
        <dbReference type="Pfam" id="PF02579"/>
    </source>
</evidence>
<dbReference type="InterPro" id="IPR033913">
    <property type="entry name" value="MTH1175_dom"/>
</dbReference>
<dbReference type="Proteomes" id="UP000789325">
    <property type="component" value="Unassembled WGS sequence"/>
</dbReference>
<dbReference type="RefSeq" id="WP_087196953.1">
    <property type="nucleotide sequence ID" value="NZ_PPEL01000077.1"/>
</dbReference>
<dbReference type="Proteomes" id="UP000236488">
    <property type="component" value="Unassembled WGS sequence"/>
</dbReference>
<reference evidence="2" key="3">
    <citation type="submission" date="2021-09" db="EMBL/GenBank/DDBJ databases">
        <authorList>
            <person name="Gilroy R."/>
        </authorList>
    </citation>
    <scope>NUCLEOTIDE SEQUENCE</scope>
    <source>
        <strain evidence="2">USAMLcec12-2067</strain>
    </source>
</reference>
<dbReference type="CDD" id="cd00851">
    <property type="entry name" value="MTH1175"/>
    <property type="match status" value="1"/>
</dbReference>
<dbReference type="SUPFAM" id="SSF53146">
    <property type="entry name" value="Nitrogenase accessory factor-like"/>
    <property type="match status" value="1"/>
</dbReference>
<evidence type="ECO:0000313" key="4">
    <source>
        <dbReference type="Proteomes" id="UP000236488"/>
    </source>
</evidence>
<dbReference type="EMBL" id="PPEL01000077">
    <property type="protein sequence ID" value="PNV64654.1"/>
    <property type="molecule type" value="Genomic_DNA"/>
</dbReference>
<evidence type="ECO:0000313" key="2">
    <source>
        <dbReference type="EMBL" id="HJH42452.1"/>
    </source>
</evidence>
<dbReference type="InterPro" id="IPR051840">
    <property type="entry name" value="NifX/NifY_domain"/>
</dbReference>
<proteinExistence type="predicted"/>
<accession>A0A2K2U314</accession>
<dbReference type="EMBL" id="DYZL01000029">
    <property type="protein sequence ID" value="HJH42452.1"/>
    <property type="molecule type" value="Genomic_DNA"/>
</dbReference>
<gene>
    <name evidence="3" type="ORF">C2L80_10795</name>
    <name evidence="2" type="ORF">K8V16_01485</name>
</gene>
<protein>
    <submittedName>
        <fullName evidence="3">Dinitrogenase iron-molybdenum cofactor biosynthesis protein</fullName>
    </submittedName>
    <submittedName>
        <fullName evidence="2">NifB/NifX family molybdenum-iron cluster-binding protein</fullName>
    </submittedName>
</protein>
<reference evidence="3 4" key="1">
    <citation type="journal article" date="2018" name="Int. J. Syst. Evol. Microbiol.">
        <title>Rubneribacter badeniensis gen. nov., sp. nov. and Enteroscipio rubneri gen. nov., sp. nov., new members of the Eggerthellaceae isolated from human faeces.</title>
        <authorList>
            <person name="Danylec N."/>
            <person name="Gobl A."/>
            <person name="Stoll D.A."/>
            <person name="Hetzer B."/>
            <person name="Kulling S.E."/>
            <person name="Huch M."/>
        </authorList>
    </citation>
    <scope>NUCLEOTIDE SEQUENCE [LARGE SCALE GENOMIC DNA]</scope>
    <source>
        <strain evidence="3 4">ResAG-85</strain>
    </source>
</reference>
<dbReference type="InterPro" id="IPR036105">
    <property type="entry name" value="DiNase_FeMo-co_biosyn_sf"/>
</dbReference>
<dbReference type="PANTHER" id="PTHR33937:SF2">
    <property type="entry name" value="DINITROGENASE IRON-MOLYBDENUM COFACTOR BIOSYNTHESIS DOMAIN-CONTAINING PROTEIN"/>
    <property type="match status" value="1"/>
</dbReference>
<keyword evidence="4" id="KW-1185">Reference proteome</keyword>
<sequence>MGETMKLAVPTMGAAGLDSQRAGHFGHCDCFTVVEIENGEIKGTSEVANPPHEEGGCLRPVGLLADAGVDAIVAAGMGMRPLMGFNQVGITVYFDNEHAVVGDAARLVATGRAPVMGADQACNHHH</sequence>
<dbReference type="Gene3D" id="3.30.420.130">
    <property type="entry name" value="Dinitrogenase iron-molybdenum cofactor biosynthesis domain"/>
    <property type="match status" value="1"/>
</dbReference>